<dbReference type="PANTHER" id="PTHR43394:SF1">
    <property type="entry name" value="ATP-BINDING CASSETTE SUB-FAMILY B MEMBER 10, MITOCHONDRIAL"/>
    <property type="match status" value="1"/>
</dbReference>
<dbReference type="InterPro" id="IPR003593">
    <property type="entry name" value="AAA+_ATPase"/>
</dbReference>
<comment type="caution">
    <text evidence="10">The sequence shown here is derived from an EMBL/GenBank/DDBJ whole genome shotgun (WGS) entry which is preliminary data.</text>
</comment>
<dbReference type="PROSITE" id="PS50929">
    <property type="entry name" value="ABC_TM1F"/>
    <property type="match status" value="1"/>
</dbReference>
<proteinExistence type="predicted"/>
<keyword evidence="11" id="KW-1185">Reference proteome</keyword>
<dbReference type="SMART" id="SM00382">
    <property type="entry name" value="AAA"/>
    <property type="match status" value="1"/>
</dbReference>
<evidence type="ECO:0000256" key="3">
    <source>
        <dbReference type="ARBA" id="ARBA00022741"/>
    </source>
</evidence>
<keyword evidence="6 7" id="KW-0472">Membrane</keyword>
<gene>
    <name evidence="10" type="ORF">ACFPXP_21515</name>
</gene>
<dbReference type="InterPro" id="IPR011527">
    <property type="entry name" value="ABC1_TM_dom"/>
</dbReference>
<organism evidence="10 11">
    <name type="scientific">Marinicrinis lubricantis</name>
    <dbReference type="NCBI Taxonomy" id="2086470"/>
    <lineage>
        <taxon>Bacteria</taxon>
        <taxon>Bacillati</taxon>
        <taxon>Bacillota</taxon>
        <taxon>Bacilli</taxon>
        <taxon>Bacillales</taxon>
        <taxon>Paenibacillaceae</taxon>
    </lineage>
</organism>
<keyword evidence="5 7" id="KW-1133">Transmembrane helix</keyword>
<keyword evidence="4 10" id="KW-0067">ATP-binding</keyword>
<evidence type="ECO:0000259" key="8">
    <source>
        <dbReference type="PROSITE" id="PS50893"/>
    </source>
</evidence>
<dbReference type="SUPFAM" id="SSF52540">
    <property type="entry name" value="P-loop containing nucleoside triphosphate hydrolases"/>
    <property type="match status" value="1"/>
</dbReference>
<dbReference type="Gene3D" id="1.20.1560.10">
    <property type="entry name" value="ABC transporter type 1, transmembrane domain"/>
    <property type="match status" value="1"/>
</dbReference>
<dbReference type="InterPro" id="IPR027417">
    <property type="entry name" value="P-loop_NTPase"/>
</dbReference>
<dbReference type="Gene3D" id="3.40.50.300">
    <property type="entry name" value="P-loop containing nucleotide triphosphate hydrolases"/>
    <property type="match status" value="1"/>
</dbReference>
<feature type="transmembrane region" description="Helical" evidence="7">
    <location>
        <begin position="52"/>
        <end position="76"/>
    </location>
</feature>
<evidence type="ECO:0000313" key="10">
    <source>
        <dbReference type="EMBL" id="MFC5988991.1"/>
    </source>
</evidence>
<feature type="transmembrane region" description="Helical" evidence="7">
    <location>
        <begin position="238"/>
        <end position="258"/>
    </location>
</feature>
<evidence type="ECO:0000256" key="1">
    <source>
        <dbReference type="ARBA" id="ARBA00004651"/>
    </source>
</evidence>
<evidence type="ECO:0000256" key="4">
    <source>
        <dbReference type="ARBA" id="ARBA00022840"/>
    </source>
</evidence>
<comment type="subcellular location">
    <subcellularLocation>
        <location evidence="1">Cell membrane</location>
        <topology evidence="1">Multi-pass membrane protein</topology>
    </subcellularLocation>
</comment>
<dbReference type="SUPFAM" id="SSF90123">
    <property type="entry name" value="ABC transporter transmembrane region"/>
    <property type="match status" value="1"/>
</dbReference>
<feature type="transmembrane region" description="Helical" evidence="7">
    <location>
        <begin position="157"/>
        <end position="174"/>
    </location>
</feature>
<keyword evidence="2 7" id="KW-0812">Transmembrane</keyword>
<dbReference type="InterPro" id="IPR036640">
    <property type="entry name" value="ABC1_TM_sf"/>
</dbReference>
<dbReference type="InterPro" id="IPR003439">
    <property type="entry name" value="ABC_transporter-like_ATP-bd"/>
</dbReference>
<dbReference type="PANTHER" id="PTHR43394">
    <property type="entry name" value="ATP-DEPENDENT PERMEASE MDL1, MITOCHONDRIAL"/>
    <property type="match status" value="1"/>
</dbReference>
<name>A0ABW1IVH1_9BACL</name>
<dbReference type="EMBL" id="JBHSQV010000186">
    <property type="protein sequence ID" value="MFC5988991.1"/>
    <property type="molecule type" value="Genomic_DNA"/>
</dbReference>
<dbReference type="CDD" id="cd18548">
    <property type="entry name" value="ABC_6TM_Tm287_like"/>
    <property type="match status" value="1"/>
</dbReference>
<accession>A0ABW1IVH1</accession>
<evidence type="ECO:0000256" key="2">
    <source>
        <dbReference type="ARBA" id="ARBA00022692"/>
    </source>
</evidence>
<dbReference type="Proteomes" id="UP001596250">
    <property type="component" value="Unassembled WGS sequence"/>
</dbReference>
<evidence type="ECO:0000256" key="5">
    <source>
        <dbReference type="ARBA" id="ARBA00022989"/>
    </source>
</evidence>
<dbReference type="RefSeq" id="WP_379896529.1">
    <property type="nucleotide sequence ID" value="NZ_CBCSCT010000005.1"/>
</dbReference>
<evidence type="ECO:0000256" key="7">
    <source>
        <dbReference type="SAM" id="Phobius"/>
    </source>
</evidence>
<evidence type="ECO:0000313" key="11">
    <source>
        <dbReference type="Proteomes" id="UP001596250"/>
    </source>
</evidence>
<dbReference type="InterPro" id="IPR039421">
    <property type="entry name" value="Type_1_exporter"/>
</dbReference>
<feature type="domain" description="ABC transmembrane type-1" evidence="9">
    <location>
        <begin position="16"/>
        <end position="298"/>
    </location>
</feature>
<dbReference type="PROSITE" id="PS00211">
    <property type="entry name" value="ABC_TRANSPORTER_1"/>
    <property type="match status" value="1"/>
</dbReference>
<dbReference type="PROSITE" id="PS50893">
    <property type="entry name" value="ABC_TRANSPORTER_2"/>
    <property type="match status" value="1"/>
</dbReference>
<dbReference type="GO" id="GO:0005524">
    <property type="term" value="F:ATP binding"/>
    <property type="evidence" value="ECO:0007669"/>
    <property type="project" value="UniProtKB-KW"/>
</dbReference>
<protein>
    <submittedName>
        <fullName evidence="10">ABC transporter ATP-binding protein</fullName>
    </submittedName>
</protein>
<dbReference type="Pfam" id="PF00005">
    <property type="entry name" value="ABC_tran"/>
    <property type="match status" value="1"/>
</dbReference>
<keyword evidence="3" id="KW-0547">Nucleotide-binding</keyword>
<evidence type="ECO:0000259" key="9">
    <source>
        <dbReference type="PROSITE" id="PS50929"/>
    </source>
</evidence>
<reference evidence="11" key="1">
    <citation type="journal article" date="2019" name="Int. J. Syst. Evol. Microbiol.">
        <title>The Global Catalogue of Microorganisms (GCM) 10K type strain sequencing project: providing services to taxonomists for standard genome sequencing and annotation.</title>
        <authorList>
            <consortium name="The Broad Institute Genomics Platform"/>
            <consortium name="The Broad Institute Genome Sequencing Center for Infectious Disease"/>
            <person name="Wu L."/>
            <person name="Ma J."/>
        </authorList>
    </citation>
    <scope>NUCLEOTIDE SEQUENCE [LARGE SCALE GENOMIC DNA]</scope>
    <source>
        <strain evidence="11">CCM 8749</strain>
    </source>
</reference>
<dbReference type="Pfam" id="PF00664">
    <property type="entry name" value="ABC_membrane"/>
    <property type="match status" value="1"/>
</dbReference>
<evidence type="ECO:0000256" key="6">
    <source>
        <dbReference type="ARBA" id="ARBA00023136"/>
    </source>
</evidence>
<dbReference type="InterPro" id="IPR017871">
    <property type="entry name" value="ABC_transporter-like_CS"/>
</dbReference>
<feature type="domain" description="ABC transporter" evidence="8">
    <location>
        <begin position="336"/>
        <end position="569"/>
    </location>
</feature>
<sequence>MLKVLSYIKPYRRSALVALFLMLAELFVELLHPLLMAKIINDGVMNRDHSVIFVWGAVMVLLALIGFASGIVNSFFAAHVSQGFGFDVRQKLFGTVQSFNYATYGRFQTSSLITRITNDVTQVQNMIFMGLRIMMRAPLFLLGGLVMALWVDFSLALILALIMPVLVLFLFQMLKKGLGRFRTVQERLDHTNGVLRENLMGMRLIKSFVRGAHEIHRFSKSNEQLRDKTVSALRLMELTIPVVMLLMNVSVLFIVWLGHEHIMASRIEVGDVVAVVNYATRMAGSLTALSMIFTTLSRARASAERISEVLDAEQQPMPASGTGTEAENTNISTGEVVFERVSFTYPETTVPVLQSVSFQAKAGTMVAVLGATGSGKSSMFQLIPRLYEPASGRILIDGCDIRSLEEEELRRCIGYVPQQAVLFSGTIRENILWGKEDASPEEIVWAAKNAQIHDTIMKLPQQYETVLGQKGVNLSGGQKQRLTIARALIRKPKLLLLDDSTSALDLKTEAALLQAIHRLSCTTMIITQKISTARSADHVLLLEEGRLIAQGRHEQLLSASPLYQAISRSQSGEEAVTHVRTAD</sequence>